<name>A0A9P4K5U9_9PLEO</name>
<evidence type="ECO:0000313" key="2">
    <source>
        <dbReference type="Proteomes" id="UP000800093"/>
    </source>
</evidence>
<dbReference type="PROSITE" id="PS51257">
    <property type="entry name" value="PROKAR_LIPOPROTEIN"/>
    <property type="match status" value="1"/>
</dbReference>
<reference evidence="2" key="1">
    <citation type="journal article" date="2020" name="Stud. Mycol.">
        <title>101 Dothideomycetes genomes: A test case for predicting lifestyles and emergence of pathogens.</title>
        <authorList>
            <person name="Haridas S."/>
            <person name="Albert R."/>
            <person name="Binder M."/>
            <person name="Bloem J."/>
            <person name="LaButti K."/>
            <person name="Salamov A."/>
            <person name="Andreopoulos B."/>
            <person name="Baker S."/>
            <person name="Barry K."/>
            <person name="Bills G."/>
            <person name="Bluhm B."/>
            <person name="Cannon C."/>
            <person name="Castanera R."/>
            <person name="Culley D."/>
            <person name="Daum C."/>
            <person name="Ezra D."/>
            <person name="Gonzalez J."/>
            <person name="Henrissat B."/>
            <person name="Kuo A."/>
            <person name="Liang C."/>
            <person name="Lipzen A."/>
            <person name="Lutzoni F."/>
            <person name="Magnuson J."/>
            <person name="Mondo S."/>
            <person name="Nolan M."/>
            <person name="Ohm R."/>
            <person name="Pangilinan J."/>
            <person name="Park H.-J."/>
            <person name="Ramirez L."/>
            <person name="Alfaro M."/>
            <person name="Sun H."/>
            <person name="Tritt A."/>
            <person name="Yoshinaga Y."/>
            <person name="Zwiers L.-H."/>
            <person name="Turgeon B."/>
            <person name="Goodwin S."/>
            <person name="Spatafora J."/>
            <person name="Crous P."/>
            <person name="Grigoriev I."/>
        </authorList>
    </citation>
    <scope>NUCLEOTIDE SEQUENCE [LARGE SCALE GENOMIC DNA]</scope>
    <source>
        <strain evidence="2">CBS 304.66</strain>
    </source>
</reference>
<comment type="caution">
    <text evidence="1">The sequence shown here is derived from an EMBL/GenBank/DDBJ whole genome shotgun (WGS) entry which is preliminary data.</text>
</comment>
<sequence>MSGIRTNGVELPQKLLPDEALSTAIPPWMLGACPDHKPGIAAWLLTSPVPRPVPLNMKKYTTPRRGGWRKLLQLFCRCVEGATMPPRSSMTPPALHDPLSRLGLRMSRIMQPDQFLLLFQTSRR</sequence>
<gene>
    <name evidence="1" type="ORF">CC78DRAFT_584570</name>
</gene>
<proteinExistence type="predicted"/>
<dbReference type="AlphaFoldDB" id="A0A9P4K5U9"/>
<evidence type="ECO:0000313" key="1">
    <source>
        <dbReference type="EMBL" id="KAF2260665.1"/>
    </source>
</evidence>
<organism evidence="1 2">
    <name type="scientific">Lojkania enalia</name>
    <dbReference type="NCBI Taxonomy" id="147567"/>
    <lineage>
        <taxon>Eukaryota</taxon>
        <taxon>Fungi</taxon>
        <taxon>Dikarya</taxon>
        <taxon>Ascomycota</taxon>
        <taxon>Pezizomycotina</taxon>
        <taxon>Dothideomycetes</taxon>
        <taxon>Pleosporomycetidae</taxon>
        <taxon>Pleosporales</taxon>
        <taxon>Pleosporales incertae sedis</taxon>
        <taxon>Lojkania</taxon>
    </lineage>
</organism>
<keyword evidence="2" id="KW-1185">Reference proteome</keyword>
<dbReference type="EMBL" id="ML986675">
    <property type="protein sequence ID" value="KAF2260665.1"/>
    <property type="molecule type" value="Genomic_DNA"/>
</dbReference>
<accession>A0A9P4K5U9</accession>
<dbReference type="Proteomes" id="UP000800093">
    <property type="component" value="Unassembled WGS sequence"/>
</dbReference>
<protein>
    <submittedName>
        <fullName evidence="1">Uncharacterized protein</fullName>
    </submittedName>
</protein>